<dbReference type="EC" id="2.4.-.-" evidence="2"/>
<accession>A0AA49PZY7</accession>
<dbReference type="EMBL" id="CP120682">
    <property type="protein sequence ID" value="WKN40041.1"/>
    <property type="molecule type" value="Genomic_DNA"/>
</dbReference>
<reference evidence="2" key="1">
    <citation type="journal article" date="2023" name="Comput. Struct. Biotechnol. J.">
        <title>Discovery of a novel marine Bacteroidetes with a rich repertoire of carbohydrate-active enzymes.</title>
        <authorList>
            <person name="Chen B."/>
            <person name="Liu G."/>
            <person name="Chen Q."/>
            <person name="Wang H."/>
            <person name="Liu L."/>
            <person name="Tang K."/>
        </authorList>
    </citation>
    <scope>NUCLEOTIDE SEQUENCE</scope>
    <source>
        <strain evidence="2">TK19036</strain>
    </source>
</reference>
<reference evidence="2" key="2">
    <citation type="journal article" date="2024" name="Antonie Van Leeuwenhoek">
        <title>Roseihalotalea indica gen. nov., sp. nov., a halophilic Bacteroidetes from mesopelagic Southwest Indian Ocean with higher carbohydrate metabolic potential.</title>
        <authorList>
            <person name="Chen B."/>
            <person name="Zhang M."/>
            <person name="Lin D."/>
            <person name="Ye J."/>
            <person name="Tang K."/>
        </authorList>
    </citation>
    <scope>NUCLEOTIDE SEQUENCE</scope>
    <source>
        <strain evidence="2">TK19036</strain>
    </source>
</reference>
<organism evidence="2">
    <name type="scientific">Roseihalotalea indica</name>
    <dbReference type="NCBI Taxonomy" id="2867963"/>
    <lineage>
        <taxon>Bacteria</taxon>
        <taxon>Pseudomonadati</taxon>
        <taxon>Bacteroidota</taxon>
        <taxon>Cytophagia</taxon>
        <taxon>Cytophagales</taxon>
        <taxon>Catalimonadaceae</taxon>
        <taxon>Roseihalotalea</taxon>
    </lineage>
</organism>
<dbReference type="InterPro" id="IPR001296">
    <property type="entry name" value="Glyco_trans_1"/>
</dbReference>
<dbReference type="Pfam" id="PF00534">
    <property type="entry name" value="Glycos_transf_1"/>
    <property type="match status" value="1"/>
</dbReference>
<dbReference type="PANTHER" id="PTHR12526">
    <property type="entry name" value="GLYCOSYLTRANSFERASE"/>
    <property type="match status" value="1"/>
</dbReference>
<dbReference type="SUPFAM" id="SSF53756">
    <property type="entry name" value="UDP-Glycosyltransferase/glycogen phosphorylase"/>
    <property type="match status" value="1"/>
</dbReference>
<evidence type="ECO:0000313" key="2">
    <source>
        <dbReference type="EMBL" id="WKN40041.1"/>
    </source>
</evidence>
<gene>
    <name evidence="2" type="ORF">K4G66_15210</name>
</gene>
<proteinExistence type="predicted"/>
<protein>
    <submittedName>
        <fullName evidence="2">Glycosyltransferase</fullName>
        <ecNumber evidence="2">2.4.-.-</ecNumber>
    </submittedName>
</protein>
<feature type="domain" description="Glycosyl transferase family 1" evidence="1">
    <location>
        <begin position="234"/>
        <end position="393"/>
    </location>
</feature>
<dbReference type="GO" id="GO:0016757">
    <property type="term" value="F:glycosyltransferase activity"/>
    <property type="evidence" value="ECO:0007669"/>
    <property type="project" value="UniProtKB-KW"/>
</dbReference>
<sequence>MAFTEQLRKKEMNIKVLHISTKDNGGAAIAGIRLHKGLLRQDIDSNFLFKEKKTNDVPQSHYVTAKEKTLKSQLLSRFGLQKSIQEKNKEKLKSLPHNYEFFSFPESGIDITQLDIYQEADIINLHWIPRFLDYPSFFRKCTKPIVWTLHDMNPFMGGFHYHGDQQKNEASFKALDEQIRLVKKEAYSTNNNLTIVTPSRWMHQQASASILLKDFPIHHIPYGVDTSIFKMHDQTFARRVFNLPKDKRILLFISDSLSNERKGFDLLLKAFSKEIDDSLWICTVGNAQLAMEELSNITNLGRIADERLIALLYSACDVFVLPSREDNFPNVMLEATACGTPIIAFPIGGIPDIIQNGFNGILAEGNILSGESLHRAITQFTEQSFTFEREKIRNFTEQHYSLDQQASAYKKLYQQLLNHY</sequence>
<dbReference type="Gene3D" id="3.40.50.2000">
    <property type="entry name" value="Glycogen Phosphorylase B"/>
    <property type="match status" value="2"/>
</dbReference>
<evidence type="ECO:0000259" key="1">
    <source>
        <dbReference type="Pfam" id="PF00534"/>
    </source>
</evidence>
<dbReference type="AlphaFoldDB" id="A0AA49PZY7"/>
<dbReference type="PANTHER" id="PTHR12526:SF630">
    <property type="entry name" value="GLYCOSYLTRANSFERASE"/>
    <property type="match status" value="1"/>
</dbReference>
<name>A0AA49PZY7_9BACT</name>
<keyword evidence="2" id="KW-0808">Transferase</keyword>
<keyword evidence="2" id="KW-0328">Glycosyltransferase</keyword>